<dbReference type="InterPro" id="IPR011042">
    <property type="entry name" value="6-blade_b-propeller_TolB-like"/>
</dbReference>
<dbReference type="PANTHER" id="PTHR10426">
    <property type="entry name" value="STRICTOSIDINE SYNTHASE-RELATED"/>
    <property type="match status" value="1"/>
</dbReference>
<organism evidence="5 6">
    <name type="scientific">Dongia sedimenti</name>
    <dbReference type="NCBI Taxonomy" id="3064282"/>
    <lineage>
        <taxon>Bacteria</taxon>
        <taxon>Pseudomonadati</taxon>
        <taxon>Pseudomonadota</taxon>
        <taxon>Alphaproteobacteria</taxon>
        <taxon>Rhodospirillales</taxon>
        <taxon>Dongiaceae</taxon>
        <taxon>Dongia</taxon>
    </lineage>
</organism>
<dbReference type="PANTHER" id="PTHR10426:SF88">
    <property type="entry name" value="ADIPOCYTE PLASMA MEMBRANE-ASSOCIATED PROTEIN HEMOMUCIN-RELATED"/>
    <property type="match status" value="1"/>
</dbReference>
<sequence length="349" mass="37472">MIFDPILDIFRGKAVTIPPMDGALKPNTALDDAPVALEVEAPDNLCSDGERLIFSSHHKVFAWHGGRIEEIQSFDAPVTALAVSSAGDLAIGLDNGDLGLMPRDGSPRQLPATANLACPTALAFDGTDALYVAQGSARHRPSDWAVDLMSKNAFGSVWRLDLAGKGGAKLVVQGLAFPNGLLVDRDTVIVAEAWQHRVVRLAADGAQKPILEKLPGYPARLSPAGDGGVWLALFAPRNRLIEFTLLEDVYRRQMMRDVPREYWIAPALASGTNFLEPLQCGGVRTMGIHKPWSPSRSYGLVVKLDGQLRPVASFHSRANGHRHGVTSVAEVGGRVFAASKGGHAILEIM</sequence>
<keyword evidence="6" id="KW-1185">Reference proteome</keyword>
<feature type="domain" description="Strictosidine synthase conserved region" evidence="4">
    <location>
        <begin position="126"/>
        <end position="200"/>
    </location>
</feature>
<protein>
    <recommendedName>
        <fullName evidence="4">Strictosidine synthase conserved region domain-containing protein</fullName>
    </recommendedName>
</protein>
<dbReference type="SUPFAM" id="SSF63829">
    <property type="entry name" value="Calcium-dependent phosphotriesterase"/>
    <property type="match status" value="1"/>
</dbReference>
<dbReference type="RefSeq" id="WP_379953944.1">
    <property type="nucleotide sequence ID" value="NZ_JAUYVI010000001.1"/>
</dbReference>
<gene>
    <name evidence="5" type="ORF">Q8A70_02700</name>
</gene>
<dbReference type="EMBL" id="JAUYVI010000001">
    <property type="protein sequence ID" value="MDQ7246553.1"/>
    <property type="molecule type" value="Genomic_DNA"/>
</dbReference>
<proteinExistence type="inferred from homology"/>
<evidence type="ECO:0000256" key="2">
    <source>
        <dbReference type="ARBA" id="ARBA00022553"/>
    </source>
</evidence>
<evidence type="ECO:0000256" key="1">
    <source>
        <dbReference type="ARBA" id="ARBA00009191"/>
    </source>
</evidence>
<comment type="caution">
    <text evidence="5">The sequence shown here is derived from an EMBL/GenBank/DDBJ whole genome shotgun (WGS) entry which is preliminary data.</text>
</comment>
<evidence type="ECO:0000259" key="4">
    <source>
        <dbReference type="Pfam" id="PF03088"/>
    </source>
</evidence>
<keyword evidence="2" id="KW-0597">Phosphoprotein</keyword>
<comment type="similarity">
    <text evidence="1">Belongs to the strictosidine synthase family.</text>
</comment>
<dbReference type="Proteomes" id="UP001230156">
    <property type="component" value="Unassembled WGS sequence"/>
</dbReference>
<accession>A0ABU0YIQ5</accession>
<dbReference type="InterPro" id="IPR018119">
    <property type="entry name" value="Strictosidine_synth_cons-reg"/>
</dbReference>
<name>A0ABU0YIQ5_9PROT</name>
<dbReference type="Gene3D" id="2.120.10.30">
    <property type="entry name" value="TolB, C-terminal domain"/>
    <property type="match status" value="1"/>
</dbReference>
<evidence type="ECO:0000313" key="5">
    <source>
        <dbReference type="EMBL" id="MDQ7246553.1"/>
    </source>
</evidence>
<reference evidence="6" key="1">
    <citation type="submission" date="2023-08" db="EMBL/GenBank/DDBJ databases">
        <title>Rhodospirillaceae gen. nov., a novel taxon isolated from the Yangtze River Yuezi River estuary sludge.</title>
        <authorList>
            <person name="Ruan L."/>
        </authorList>
    </citation>
    <scope>NUCLEOTIDE SEQUENCE [LARGE SCALE GENOMIC DNA]</scope>
    <source>
        <strain evidence="6">R-7</strain>
    </source>
</reference>
<keyword evidence="3" id="KW-0325">Glycoprotein</keyword>
<evidence type="ECO:0000256" key="3">
    <source>
        <dbReference type="ARBA" id="ARBA00023180"/>
    </source>
</evidence>
<evidence type="ECO:0000313" key="6">
    <source>
        <dbReference type="Proteomes" id="UP001230156"/>
    </source>
</evidence>
<dbReference type="Pfam" id="PF03088">
    <property type="entry name" value="Str_synth"/>
    <property type="match status" value="1"/>
</dbReference>